<sequence>MSNSEGAEGVAARQVVSSLDDVDQRIVDELRQDGRMSMRALSEKLHISRANAYARVRRLESTGVIRGYRADIDPVLAGLGTSAYVTVNLEQAEWRSVREELRTLRGVDHIGLVGGEFDLVLLVRARDNADLRHLILDQIQGMKGILNTHTLLVFEEPIPAGPTSTASE</sequence>
<dbReference type="Gene3D" id="3.30.70.920">
    <property type="match status" value="1"/>
</dbReference>
<keyword evidence="6" id="KW-1185">Reference proteome</keyword>
<organism evidence="5 6">
    <name type="scientific">Promicromonospora umidemergens</name>
    <dbReference type="NCBI Taxonomy" id="629679"/>
    <lineage>
        <taxon>Bacteria</taxon>
        <taxon>Bacillati</taxon>
        <taxon>Actinomycetota</taxon>
        <taxon>Actinomycetes</taxon>
        <taxon>Micrococcales</taxon>
        <taxon>Promicromonosporaceae</taxon>
        <taxon>Promicromonospora</taxon>
    </lineage>
</organism>
<evidence type="ECO:0000256" key="3">
    <source>
        <dbReference type="ARBA" id="ARBA00023163"/>
    </source>
</evidence>
<dbReference type="SUPFAM" id="SSF46785">
    <property type="entry name" value="Winged helix' DNA-binding domain"/>
    <property type="match status" value="1"/>
</dbReference>
<protein>
    <submittedName>
        <fullName evidence="5">Lrp/AsnC family transcriptional regulator</fullName>
    </submittedName>
</protein>
<keyword evidence="1" id="KW-0805">Transcription regulation</keyword>
<dbReference type="InterPro" id="IPR036390">
    <property type="entry name" value="WH_DNA-bd_sf"/>
</dbReference>
<dbReference type="InterPro" id="IPR011008">
    <property type="entry name" value="Dimeric_a/b-barrel"/>
</dbReference>
<proteinExistence type="predicted"/>
<name>A0ABP8WXE0_9MICO</name>
<keyword evidence="3" id="KW-0804">Transcription</keyword>
<dbReference type="InterPro" id="IPR036388">
    <property type="entry name" value="WH-like_DNA-bd_sf"/>
</dbReference>
<evidence type="ECO:0000313" key="5">
    <source>
        <dbReference type="EMBL" id="GAA4696873.1"/>
    </source>
</evidence>
<dbReference type="PROSITE" id="PS50956">
    <property type="entry name" value="HTH_ASNC_2"/>
    <property type="match status" value="1"/>
</dbReference>
<evidence type="ECO:0000256" key="1">
    <source>
        <dbReference type="ARBA" id="ARBA00023015"/>
    </source>
</evidence>
<dbReference type="InterPro" id="IPR000485">
    <property type="entry name" value="AsnC-type_HTH_dom"/>
</dbReference>
<dbReference type="SUPFAM" id="SSF54909">
    <property type="entry name" value="Dimeric alpha+beta barrel"/>
    <property type="match status" value="1"/>
</dbReference>
<dbReference type="Pfam" id="PF13412">
    <property type="entry name" value="HTH_24"/>
    <property type="match status" value="1"/>
</dbReference>
<dbReference type="Proteomes" id="UP001500843">
    <property type="component" value="Unassembled WGS sequence"/>
</dbReference>
<dbReference type="PANTHER" id="PTHR30154">
    <property type="entry name" value="LEUCINE-RESPONSIVE REGULATORY PROTEIN"/>
    <property type="match status" value="1"/>
</dbReference>
<evidence type="ECO:0000259" key="4">
    <source>
        <dbReference type="PROSITE" id="PS50956"/>
    </source>
</evidence>
<accession>A0ABP8WXE0</accession>
<dbReference type="Gene3D" id="1.10.10.10">
    <property type="entry name" value="Winged helix-like DNA-binding domain superfamily/Winged helix DNA-binding domain"/>
    <property type="match status" value="1"/>
</dbReference>
<dbReference type="PRINTS" id="PR00033">
    <property type="entry name" value="HTHASNC"/>
</dbReference>
<dbReference type="RefSeq" id="WP_253874921.1">
    <property type="nucleotide sequence ID" value="NZ_BAABHM010000009.1"/>
</dbReference>
<reference evidence="6" key="1">
    <citation type="journal article" date="2019" name="Int. J. Syst. Evol. Microbiol.">
        <title>The Global Catalogue of Microorganisms (GCM) 10K type strain sequencing project: providing services to taxonomists for standard genome sequencing and annotation.</title>
        <authorList>
            <consortium name="The Broad Institute Genomics Platform"/>
            <consortium name="The Broad Institute Genome Sequencing Center for Infectious Disease"/>
            <person name="Wu L."/>
            <person name="Ma J."/>
        </authorList>
    </citation>
    <scope>NUCLEOTIDE SEQUENCE [LARGE SCALE GENOMIC DNA]</scope>
    <source>
        <strain evidence="6">JCM 17975</strain>
    </source>
</reference>
<evidence type="ECO:0000256" key="2">
    <source>
        <dbReference type="ARBA" id="ARBA00023125"/>
    </source>
</evidence>
<keyword evidence="2" id="KW-0238">DNA-binding</keyword>
<dbReference type="Pfam" id="PF01037">
    <property type="entry name" value="AsnC_trans_reg"/>
    <property type="match status" value="1"/>
</dbReference>
<dbReference type="SMART" id="SM00344">
    <property type="entry name" value="HTH_ASNC"/>
    <property type="match status" value="1"/>
</dbReference>
<evidence type="ECO:0000313" key="6">
    <source>
        <dbReference type="Proteomes" id="UP001500843"/>
    </source>
</evidence>
<dbReference type="InterPro" id="IPR019888">
    <property type="entry name" value="Tscrpt_reg_AsnC-like"/>
</dbReference>
<gene>
    <name evidence="5" type="ORF">GCM10023198_16220</name>
</gene>
<comment type="caution">
    <text evidence="5">The sequence shown here is derived from an EMBL/GenBank/DDBJ whole genome shotgun (WGS) entry which is preliminary data.</text>
</comment>
<dbReference type="InterPro" id="IPR019887">
    <property type="entry name" value="Tscrpt_reg_AsnC/Lrp_C"/>
</dbReference>
<dbReference type="EMBL" id="BAABHM010000009">
    <property type="protein sequence ID" value="GAA4696873.1"/>
    <property type="molecule type" value="Genomic_DNA"/>
</dbReference>
<dbReference type="PANTHER" id="PTHR30154:SF34">
    <property type="entry name" value="TRANSCRIPTIONAL REGULATOR AZLB"/>
    <property type="match status" value="1"/>
</dbReference>
<feature type="domain" description="HTH asnC-type" evidence="4">
    <location>
        <begin position="19"/>
        <end position="80"/>
    </location>
</feature>